<protein>
    <submittedName>
        <fullName evidence="5">CUB and sushi domain-containing protein 3</fullName>
    </submittedName>
</protein>
<dbReference type="AlphaFoldDB" id="A0A4Z2I2Y4"/>
<dbReference type="CDD" id="cd00041">
    <property type="entry name" value="CUB"/>
    <property type="match status" value="1"/>
</dbReference>
<comment type="caution">
    <text evidence="3">Lacks conserved residue(s) required for the propagation of feature annotation.</text>
</comment>
<evidence type="ECO:0000256" key="3">
    <source>
        <dbReference type="PROSITE-ProRule" id="PRU00059"/>
    </source>
</evidence>
<dbReference type="Gene3D" id="2.60.120.290">
    <property type="entry name" value="Spermadhesin, CUB domain"/>
    <property type="match status" value="1"/>
</dbReference>
<evidence type="ECO:0000313" key="5">
    <source>
        <dbReference type="EMBL" id="TNN72131.1"/>
    </source>
</evidence>
<keyword evidence="2" id="KW-1015">Disulfide bond</keyword>
<dbReference type="InterPro" id="IPR035914">
    <property type="entry name" value="Sperma_CUB_dom_sf"/>
</dbReference>
<gene>
    <name evidence="5" type="primary">Csmd3_9</name>
    <name evidence="5" type="ORF">EYF80_017708</name>
</gene>
<dbReference type="PROSITE" id="PS01180">
    <property type="entry name" value="CUB"/>
    <property type="match status" value="1"/>
</dbReference>
<dbReference type="Pfam" id="PF00431">
    <property type="entry name" value="CUB"/>
    <property type="match status" value="1"/>
</dbReference>
<dbReference type="InterPro" id="IPR000859">
    <property type="entry name" value="CUB_dom"/>
</dbReference>
<feature type="domain" description="CUB" evidence="4">
    <location>
        <begin position="16"/>
        <end position="124"/>
    </location>
</feature>
<evidence type="ECO:0000256" key="2">
    <source>
        <dbReference type="ARBA" id="ARBA00023157"/>
    </source>
</evidence>
<comment type="caution">
    <text evidence="5">The sequence shown here is derived from an EMBL/GenBank/DDBJ whole genome shotgun (WGS) entry which is preliminary data.</text>
</comment>
<evidence type="ECO:0000313" key="6">
    <source>
        <dbReference type="Proteomes" id="UP000314294"/>
    </source>
</evidence>
<keyword evidence="6" id="KW-1185">Reference proteome</keyword>
<dbReference type="OrthoDB" id="5804959at2759"/>
<sequence>MVSKELSMVLDQCVPCGGALVDRRGTILSPGYPELYSNYLNCAWKISVPEGAGIQIQVVTFATEHNWDSLDFFDGVDGNAPRLGSYSGTTIPQLLNSTSNNLFLTFQSDISVSAAGFHLEYTASPSTREPMGSCSCRLKRGCEASVVRSLSFLSGNGPLVVSVSMGVDGSARGSGALSRRRFTSLL</sequence>
<dbReference type="SUPFAM" id="SSF49854">
    <property type="entry name" value="Spermadhesin, CUB domain"/>
    <property type="match status" value="1"/>
</dbReference>
<dbReference type="FunFam" id="2.60.120.290:FF:000001">
    <property type="entry name" value="CUB and sushi domain-containing protein 3 isoform X1"/>
    <property type="match status" value="1"/>
</dbReference>
<evidence type="ECO:0000256" key="1">
    <source>
        <dbReference type="ARBA" id="ARBA00022737"/>
    </source>
</evidence>
<dbReference type="EMBL" id="SRLO01000142">
    <property type="protein sequence ID" value="TNN72131.1"/>
    <property type="molecule type" value="Genomic_DNA"/>
</dbReference>
<dbReference type="SMART" id="SM00042">
    <property type="entry name" value="CUB"/>
    <property type="match status" value="1"/>
</dbReference>
<keyword evidence="1" id="KW-0677">Repeat</keyword>
<organism evidence="5 6">
    <name type="scientific">Liparis tanakae</name>
    <name type="common">Tanaka's snailfish</name>
    <dbReference type="NCBI Taxonomy" id="230148"/>
    <lineage>
        <taxon>Eukaryota</taxon>
        <taxon>Metazoa</taxon>
        <taxon>Chordata</taxon>
        <taxon>Craniata</taxon>
        <taxon>Vertebrata</taxon>
        <taxon>Euteleostomi</taxon>
        <taxon>Actinopterygii</taxon>
        <taxon>Neopterygii</taxon>
        <taxon>Teleostei</taxon>
        <taxon>Neoteleostei</taxon>
        <taxon>Acanthomorphata</taxon>
        <taxon>Eupercaria</taxon>
        <taxon>Perciformes</taxon>
        <taxon>Cottioidei</taxon>
        <taxon>Cottales</taxon>
        <taxon>Liparidae</taxon>
        <taxon>Liparis</taxon>
    </lineage>
</organism>
<accession>A0A4Z2I2Y4</accession>
<reference evidence="5 6" key="1">
    <citation type="submission" date="2019-03" db="EMBL/GenBank/DDBJ databases">
        <title>First draft genome of Liparis tanakae, snailfish: a comprehensive survey of snailfish specific genes.</title>
        <authorList>
            <person name="Kim W."/>
            <person name="Song I."/>
            <person name="Jeong J.-H."/>
            <person name="Kim D."/>
            <person name="Kim S."/>
            <person name="Ryu S."/>
            <person name="Song J.Y."/>
            <person name="Lee S.K."/>
        </authorList>
    </citation>
    <scope>NUCLEOTIDE SEQUENCE [LARGE SCALE GENOMIC DNA]</scope>
    <source>
        <tissue evidence="5">Muscle</tissue>
    </source>
</reference>
<name>A0A4Z2I2Y4_9TELE</name>
<dbReference type="PANTHER" id="PTHR24251">
    <property type="entry name" value="OVOCHYMASE-RELATED"/>
    <property type="match status" value="1"/>
</dbReference>
<dbReference type="Proteomes" id="UP000314294">
    <property type="component" value="Unassembled WGS sequence"/>
</dbReference>
<evidence type="ECO:0000259" key="4">
    <source>
        <dbReference type="PROSITE" id="PS01180"/>
    </source>
</evidence>
<proteinExistence type="predicted"/>